<dbReference type="InterPro" id="IPR022198">
    <property type="entry name" value="DUF3723"/>
</dbReference>
<dbReference type="VEuPathDB" id="FungiDB:M747DRAFT_349243"/>
<accession>A0A370BK87</accession>
<proteinExistence type="predicted"/>
<dbReference type="Proteomes" id="UP000253845">
    <property type="component" value="Unassembled WGS sequence"/>
</dbReference>
<evidence type="ECO:0000313" key="1">
    <source>
        <dbReference type="EMBL" id="RDH13929.1"/>
    </source>
</evidence>
<dbReference type="Pfam" id="PF12520">
    <property type="entry name" value="DUF3723"/>
    <property type="match status" value="1"/>
</dbReference>
<reference evidence="1 2" key="1">
    <citation type="submission" date="2018-07" db="EMBL/GenBank/DDBJ databases">
        <title>Section-level genome sequencing of Aspergillus section Nigri to investigate inter- and intra-species variation.</title>
        <authorList>
            <consortium name="DOE Joint Genome Institute"/>
            <person name="Vesth T.C."/>
            <person name="Nybo J.L."/>
            <person name="Theobald S."/>
            <person name="Frisvad J.C."/>
            <person name="Larsen T.O."/>
            <person name="Nielsen K.F."/>
            <person name="Hoof J.B."/>
            <person name="Brandl J."/>
            <person name="Salamov A."/>
            <person name="Riley R."/>
            <person name="Gladden J.M."/>
            <person name="Phatale P."/>
            <person name="Nielsen M.T."/>
            <person name="Lyhne E.K."/>
            <person name="Kogle M.E."/>
            <person name="Strasser K."/>
            <person name="McDonnell E."/>
            <person name="Barry K."/>
            <person name="Clum A."/>
            <person name="Chen C."/>
            <person name="Nolan M."/>
            <person name="Sandor L."/>
            <person name="Kuo A."/>
            <person name="Lipzen A."/>
            <person name="Hainaut M."/>
            <person name="Drula E."/>
            <person name="Tsang A."/>
            <person name="Magnuson J.K."/>
            <person name="Henrissat B."/>
            <person name="Wiebenga A."/>
            <person name="Simmons B.A."/>
            <person name="Makela M.R."/>
            <person name="De vries R.P."/>
            <person name="Grigoriev I.V."/>
            <person name="Mortensen U.H."/>
            <person name="Baker S.E."/>
            <person name="Andersen M.R."/>
        </authorList>
    </citation>
    <scope>NUCLEOTIDE SEQUENCE [LARGE SCALE GENOMIC DNA]</scope>
    <source>
        <strain evidence="1 2">ATCC 13496</strain>
    </source>
</reference>
<feature type="non-terminal residue" evidence="1">
    <location>
        <position position="159"/>
    </location>
</feature>
<organism evidence="1 2">
    <name type="scientific">Aspergillus niger ATCC 13496</name>
    <dbReference type="NCBI Taxonomy" id="1353008"/>
    <lineage>
        <taxon>Eukaryota</taxon>
        <taxon>Fungi</taxon>
        <taxon>Dikarya</taxon>
        <taxon>Ascomycota</taxon>
        <taxon>Pezizomycotina</taxon>
        <taxon>Eurotiomycetes</taxon>
        <taxon>Eurotiomycetidae</taxon>
        <taxon>Eurotiales</taxon>
        <taxon>Aspergillaceae</taxon>
        <taxon>Aspergillus</taxon>
        <taxon>Aspergillus subgen. Circumdati</taxon>
    </lineage>
</organism>
<sequence length="159" mass="18210">MVLRYHPCPSISELIPDEDTLELYRQHELAGHGETGLSGLSLKEKQVIERLQARQQDLPLLNMLLQALRIPGLRPGFMAGNINRLLRMKCPHEHAHYIQHILNVWAYIMGPQHVSDLDAESVRLLQGRSPVWSTTDHDFIRRLLSIGVLFPGVTDPERR</sequence>
<gene>
    <name evidence="1" type="ORF">M747DRAFT_349243</name>
</gene>
<protein>
    <submittedName>
        <fullName evidence="1">Uncharacterized protein</fullName>
    </submittedName>
</protein>
<dbReference type="AlphaFoldDB" id="A0A370BK87"/>
<dbReference type="EMBL" id="KZ852013">
    <property type="protein sequence ID" value="RDH13929.1"/>
    <property type="molecule type" value="Genomic_DNA"/>
</dbReference>
<name>A0A370BK87_ASPNG</name>
<evidence type="ECO:0000313" key="2">
    <source>
        <dbReference type="Proteomes" id="UP000253845"/>
    </source>
</evidence>